<name>A0AA86J0Y2_9BURK</name>
<dbReference type="SUPFAM" id="SSF46689">
    <property type="entry name" value="Homeodomain-like"/>
    <property type="match status" value="1"/>
</dbReference>
<organism evidence="4 5">
    <name type="scientific">Limnobacter thiooxidans</name>
    <dbReference type="NCBI Taxonomy" id="131080"/>
    <lineage>
        <taxon>Bacteria</taxon>
        <taxon>Pseudomonadati</taxon>
        <taxon>Pseudomonadota</taxon>
        <taxon>Betaproteobacteria</taxon>
        <taxon>Burkholderiales</taxon>
        <taxon>Burkholderiaceae</taxon>
        <taxon>Limnobacter</taxon>
    </lineage>
</organism>
<feature type="domain" description="HTH tetR-type" evidence="2">
    <location>
        <begin position="19"/>
        <end position="65"/>
    </location>
</feature>
<proteinExistence type="predicted"/>
<dbReference type="EMBL" id="AP028947">
    <property type="protein sequence ID" value="BET27574.1"/>
    <property type="molecule type" value="Genomic_DNA"/>
</dbReference>
<keyword evidence="1" id="KW-0238">DNA-binding</keyword>
<dbReference type="InterPro" id="IPR001647">
    <property type="entry name" value="HTH_TetR"/>
</dbReference>
<dbReference type="GO" id="GO:0003677">
    <property type="term" value="F:DNA binding"/>
    <property type="evidence" value="ECO:0007669"/>
    <property type="project" value="UniProtKB-KW"/>
</dbReference>
<dbReference type="Pfam" id="PF17939">
    <property type="entry name" value="TetR_C_30"/>
    <property type="match status" value="1"/>
</dbReference>
<evidence type="ECO:0000259" key="3">
    <source>
        <dbReference type="Pfam" id="PF17939"/>
    </source>
</evidence>
<evidence type="ECO:0000256" key="1">
    <source>
        <dbReference type="ARBA" id="ARBA00023125"/>
    </source>
</evidence>
<dbReference type="Proteomes" id="UP001329151">
    <property type="component" value="Chromosome"/>
</dbReference>
<evidence type="ECO:0000259" key="2">
    <source>
        <dbReference type="Pfam" id="PF00440"/>
    </source>
</evidence>
<dbReference type="AlphaFoldDB" id="A0AA86J0Y2"/>
<protein>
    <recommendedName>
        <fullName evidence="6">HTH tetR-type domain-containing protein</fullName>
    </recommendedName>
</protein>
<dbReference type="InterPro" id="IPR041586">
    <property type="entry name" value="PsrA_TetR_C"/>
</dbReference>
<evidence type="ECO:0000313" key="5">
    <source>
        <dbReference type="Proteomes" id="UP001329151"/>
    </source>
</evidence>
<dbReference type="Pfam" id="PF00440">
    <property type="entry name" value="TetR_N"/>
    <property type="match status" value="1"/>
</dbReference>
<dbReference type="KEGG" id="lto:RGQ30_30750"/>
<keyword evidence="5" id="KW-1185">Reference proteome</keyword>
<accession>A0AA86J0Y2</accession>
<gene>
    <name evidence="4" type="ORF">RGQ30_30750</name>
</gene>
<dbReference type="Gene3D" id="1.10.357.10">
    <property type="entry name" value="Tetracycline Repressor, domain 2"/>
    <property type="match status" value="1"/>
</dbReference>
<evidence type="ECO:0000313" key="4">
    <source>
        <dbReference type="EMBL" id="BET27574.1"/>
    </source>
</evidence>
<dbReference type="InterPro" id="IPR036271">
    <property type="entry name" value="Tet_transcr_reg_TetR-rel_C_sf"/>
</dbReference>
<reference evidence="4 5" key="1">
    <citation type="submission" date="2023-10" db="EMBL/GenBank/DDBJ databases">
        <title>Complete Genome Sequence of Limnobacter thiooxidans CS-K2T, Isolated from freshwater lake sediments in Bavaria, Germany.</title>
        <authorList>
            <person name="Naruki M."/>
            <person name="Watanabe A."/>
            <person name="Warashina T."/>
            <person name="Morita T."/>
            <person name="Arakawa K."/>
        </authorList>
    </citation>
    <scope>NUCLEOTIDE SEQUENCE [LARGE SCALE GENOMIC DNA]</scope>
    <source>
        <strain evidence="4 5">CS-K2</strain>
    </source>
</reference>
<feature type="domain" description="PsrA tetracyclin repressor-like C-terminal" evidence="3">
    <location>
        <begin position="100"/>
        <end position="186"/>
    </location>
</feature>
<dbReference type="SUPFAM" id="SSF48498">
    <property type="entry name" value="Tetracyclin repressor-like, C-terminal domain"/>
    <property type="match status" value="1"/>
</dbReference>
<dbReference type="RefSeq" id="WP_130557362.1">
    <property type="nucleotide sequence ID" value="NZ_AP028947.1"/>
</dbReference>
<dbReference type="InterPro" id="IPR009057">
    <property type="entry name" value="Homeodomain-like_sf"/>
</dbReference>
<sequence length="219" mass="24908">MNKPAVLTTDTVDTREKLLRIALNEFAKHGIEGVSLSQIRQLSGQGNRSVVHYHFKTKARLVEEVVEFATSRLDVYCKQAHAEFALGKPEHKEWVRLSELIFDPFLKLFASGQTGATCIQFLSRLTWQTGEQGQRFLTRFFNPYMEVFSPALQTLLPRYSEAQLRFKIHLAVNTAIHGLADFSMVMHDEGLLPLVSQADGPKEMRRLFHDYVSAGLRGN</sequence>
<evidence type="ECO:0008006" key="6">
    <source>
        <dbReference type="Google" id="ProtNLM"/>
    </source>
</evidence>